<dbReference type="InterPro" id="IPR016024">
    <property type="entry name" value="ARM-type_fold"/>
</dbReference>
<dbReference type="GO" id="GO:0016020">
    <property type="term" value="C:membrane"/>
    <property type="evidence" value="ECO:0007669"/>
    <property type="project" value="TreeGrafter"/>
</dbReference>
<feature type="compositionally biased region" description="Acidic residues" evidence="1">
    <location>
        <begin position="62"/>
        <end position="82"/>
    </location>
</feature>
<evidence type="ECO:0000313" key="3">
    <source>
        <dbReference type="EMBL" id="OZJ01531.1"/>
    </source>
</evidence>
<dbReference type="SUPFAM" id="SSF48371">
    <property type="entry name" value="ARM repeat"/>
    <property type="match status" value="1"/>
</dbReference>
<dbReference type="OrthoDB" id="2409823at2759"/>
<gene>
    <name evidence="3" type="ORF">BZG36_05500</name>
</gene>
<evidence type="ECO:0000259" key="2">
    <source>
        <dbReference type="PROSITE" id="PS51363"/>
    </source>
</evidence>
<accession>A0A261XT41</accession>
<name>A0A261XT41_9FUNG</name>
<dbReference type="PANTHER" id="PTHR14208:SF2">
    <property type="entry name" value="PROTEIN KRASAVIETZ"/>
    <property type="match status" value="1"/>
</dbReference>
<protein>
    <recommendedName>
        <fullName evidence="2">W2 domain-containing protein</fullName>
    </recommendedName>
</protein>
<feature type="domain" description="W2" evidence="2">
    <location>
        <begin position="1"/>
        <end position="71"/>
    </location>
</feature>
<sequence length="82" mass="9476">QHCADIPAHARLFAPSVQLLYQLDVVDEDAVLSWYHGQKSQSLGIVPSSIREKAEKFVTWLEEAEEEEEEEEDEDEDEDEED</sequence>
<evidence type="ECO:0000256" key="1">
    <source>
        <dbReference type="SAM" id="MobiDB-lite"/>
    </source>
</evidence>
<dbReference type="AlphaFoldDB" id="A0A261XT41"/>
<feature type="region of interest" description="Disordered" evidence="1">
    <location>
        <begin position="61"/>
        <end position="82"/>
    </location>
</feature>
<dbReference type="Gene3D" id="1.25.40.180">
    <property type="match status" value="1"/>
</dbReference>
<dbReference type="Pfam" id="PF02020">
    <property type="entry name" value="W2"/>
    <property type="match status" value="1"/>
</dbReference>
<dbReference type="PANTHER" id="PTHR14208">
    <property type="entry name" value="BASIC LEUCINE ZIPPER AND W2 DOMAIN-CONTAINING PROTEIN"/>
    <property type="match status" value="1"/>
</dbReference>
<reference evidence="3 4" key="1">
    <citation type="journal article" date="2017" name="Mycologia">
        <title>Bifiguratus adelaidae, gen. et sp. nov., a new member of Mucoromycotina in endophytic and soil-dwelling habitats.</title>
        <authorList>
            <person name="Torres-Cruz T.J."/>
            <person name="Billingsley Tobias T.L."/>
            <person name="Almatruk M."/>
            <person name="Hesse C."/>
            <person name="Kuske C.R."/>
            <person name="Desiro A."/>
            <person name="Benucci G.M."/>
            <person name="Bonito G."/>
            <person name="Stajich J.E."/>
            <person name="Dunlap C."/>
            <person name="Arnold A.E."/>
            <person name="Porras-Alfaro A."/>
        </authorList>
    </citation>
    <scope>NUCLEOTIDE SEQUENCE [LARGE SCALE GENOMIC DNA]</scope>
    <source>
        <strain evidence="3 4">AZ0501</strain>
    </source>
</reference>
<dbReference type="GO" id="GO:0005737">
    <property type="term" value="C:cytoplasm"/>
    <property type="evidence" value="ECO:0007669"/>
    <property type="project" value="TreeGrafter"/>
</dbReference>
<dbReference type="Proteomes" id="UP000242875">
    <property type="component" value="Unassembled WGS sequence"/>
</dbReference>
<organism evidence="3 4">
    <name type="scientific">Bifiguratus adelaidae</name>
    <dbReference type="NCBI Taxonomy" id="1938954"/>
    <lineage>
        <taxon>Eukaryota</taxon>
        <taxon>Fungi</taxon>
        <taxon>Fungi incertae sedis</taxon>
        <taxon>Mucoromycota</taxon>
        <taxon>Mucoromycotina</taxon>
        <taxon>Endogonomycetes</taxon>
        <taxon>Endogonales</taxon>
        <taxon>Endogonales incertae sedis</taxon>
        <taxon>Bifiguratus</taxon>
    </lineage>
</organism>
<comment type="caution">
    <text evidence="3">The sequence shown here is derived from an EMBL/GenBank/DDBJ whole genome shotgun (WGS) entry which is preliminary data.</text>
</comment>
<evidence type="ECO:0000313" key="4">
    <source>
        <dbReference type="Proteomes" id="UP000242875"/>
    </source>
</evidence>
<proteinExistence type="predicted"/>
<keyword evidence="4" id="KW-1185">Reference proteome</keyword>
<dbReference type="SMART" id="SM00515">
    <property type="entry name" value="eIF5C"/>
    <property type="match status" value="1"/>
</dbReference>
<dbReference type="EMBL" id="MVBO01000315">
    <property type="protein sequence ID" value="OZJ01531.1"/>
    <property type="molecule type" value="Genomic_DNA"/>
</dbReference>
<dbReference type="PROSITE" id="PS51363">
    <property type="entry name" value="W2"/>
    <property type="match status" value="1"/>
</dbReference>
<dbReference type="InterPro" id="IPR003307">
    <property type="entry name" value="W2_domain"/>
</dbReference>
<dbReference type="InterPro" id="IPR051245">
    <property type="entry name" value="eIF5-mimic_regulator"/>
</dbReference>
<feature type="non-terminal residue" evidence="3">
    <location>
        <position position="1"/>
    </location>
</feature>